<dbReference type="Proteomes" id="UP000324222">
    <property type="component" value="Unassembled WGS sequence"/>
</dbReference>
<organism evidence="1 2">
    <name type="scientific">Portunus trituberculatus</name>
    <name type="common">Swimming crab</name>
    <name type="synonym">Neptunus trituberculatus</name>
    <dbReference type="NCBI Taxonomy" id="210409"/>
    <lineage>
        <taxon>Eukaryota</taxon>
        <taxon>Metazoa</taxon>
        <taxon>Ecdysozoa</taxon>
        <taxon>Arthropoda</taxon>
        <taxon>Crustacea</taxon>
        <taxon>Multicrustacea</taxon>
        <taxon>Malacostraca</taxon>
        <taxon>Eumalacostraca</taxon>
        <taxon>Eucarida</taxon>
        <taxon>Decapoda</taxon>
        <taxon>Pleocyemata</taxon>
        <taxon>Brachyura</taxon>
        <taxon>Eubrachyura</taxon>
        <taxon>Portunoidea</taxon>
        <taxon>Portunidae</taxon>
        <taxon>Portuninae</taxon>
        <taxon>Portunus</taxon>
    </lineage>
</organism>
<reference evidence="1 2" key="1">
    <citation type="submission" date="2019-05" db="EMBL/GenBank/DDBJ databases">
        <title>Another draft genome of Portunus trituberculatus and its Hox gene families provides insights of decapod evolution.</title>
        <authorList>
            <person name="Jeong J.-H."/>
            <person name="Song I."/>
            <person name="Kim S."/>
            <person name="Choi T."/>
            <person name="Kim D."/>
            <person name="Ryu S."/>
            <person name="Kim W."/>
        </authorList>
    </citation>
    <scope>NUCLEOTIDE SEQUENCE [LARGE SCALE GENOMIC DNA]</scope>
    <source>
        <tissue evidence="1">Muscle</tissue>
    </source>
</reference>
<comment type="caution">
    <text evidence="1">The sequence shown here is derived from an EMBL/GenBank/DDBJ whole genome shotgun (WGS) entry which is preliminary data.</text>
</comment>
<protein>
    <submittedName>
        <fullName evidence="1">Uncharacterized protein</fullName>
    </submittedName>
</protein>
<dbReference type="EMBL" id="VSRR010063485">
    <property type="protein sequence ID" value="MPC83782.1"/>
    <property type="molecule type" value="Genomic_DNA"/>
</dbReference>
<keyword evidence="2" id="KW-1185">Reference proteome</keyword>
<gene>
    <name evidence="1" type="ORF">E2C01_078498</name>
</gene>
<dbReference type="AlphaFoldDB" id="A0A5B7IIY5"/>
<sequence>MWRAGREGQAVERTLDAALHQRRHMAALPHSCPRHQPPLTKQNKAALIQYLFNDSFPQFSEFFSNF</sequence>
<evidence type="ECO:0000313" key="1">
    <source>
        <dbReference type="EMBL" id="MPC83782.1"/>
    </source>
</evidence>
<name>A0A5B7IIY5_PORTR</name>
<proteinExistence type="predicted"/>
<evidence type="ECO:0000313" key="2">
    <source>
        <dbReference type="Proteomes" id="UP000324222"/>
    </source>
</evidence>
<accession>A0A5B7IIY5</accession>